<dbReference type="RefSeq" id="WP_011698481.1">
    <property type="nucleotide sequence ID" value="NC_008554.1"/>
</dbReference>
<organism evidence="4 5">
    <name type="scientific">Syntrophobacter fumaroxidans (strain DSM 10017 / MPOB)</name>
    <dbReference type="NCBI Taxonomy" id="335543"/>
    <lineage>
        <taxon>Bacteria</taxon>
        <taxon>Pseudomonadati</taxon>
        <taxon>Thermodesulfobacteriota</taxon>
        <taxon>Syntrophobacteria</taxon>
        <taxon>Syntrophobacterales</taxon>
        <taxon>Syntrophobacteraceae</taxon>
        <taxon>Syntrophobacter</taxon>
    </lineage>
</organism>
<evidence type="ECO:0000256" key="2">
    <source>
        <dbReference type="SAM" id="SignalP"/>
    </source>
</evidence>
<proteinExistence type="predicted"/>
<dbReference type="HOGENOM" id="CLU_402689_0_0_7"/>
<gene>
    <name evidence="4" type="ordered locus">Sfum_1624</name>
</gene>
<dbReference type="Proteomes" id="UP000001784">
    <property type="component" value="Chromosome"/>
</dbReference>
<dbReference type="Pfam" id="PF18582">
    <property type="entry name" value="HZS_alpha"/>
    <property type="match status" value="1"/>
</dbReference>
<feature type="signal peptide" evidence="2">
    <location>
        <begin position="1"/>
        <end position="29"/>
    </location>
</feature>
<evidence type="ECO:0000259" key="3">
    <source>
        <dbReference type="Pfam" id="PF18582"/>
    </source>
</evidence>
<evidence type="ECO:0000256" key="1">
    <source>
        <dbReference type="SAM" id="MobiDB-lite"/>
    </source>
</evidence>
<dbReference type="Pfam" id="PF07676">
    <property type="entry name" value="PD40"/>
    <property type="match status" value="1"/>
</dbReference>
<keyword evidence="5" id="KW-1185">Reference proteome</keyword>
<dbReference type="Gene3D" id="2.120.10.30">
    <property type="entry name" value="TolB, C-terminal domain"/>
    <property type="match status" value="2"/>
</dbReference>
<accession>A0LIQ9</accession>
<evidence type="ECO:0000313" key="4">
    <source>
        <dbReference type="EMBL" id="ABK17311.1"/>
    </source>
</evidence>
<dbReference type="InParanoid" id="A0LIQ9"/>
<dbReference type="InterPro" id="IPR011659">
    <property type="entry name" value="WD40"/>
</dbReference>
<feature type="region of interest" description="Disordered" evidence="1">
    <location>
        <begin position="412"/>
        <end position="431"/>
    </location>
</feature>
<feature type="domain" description="Hydrazine synthase alpha subunit middle" evidence="3">
    <location>
        <begin position="397"/>
        <end position="495"/>
    </location>
</feature>
<sequence precursor="true">MPSKLLRPILAVVLVAVALSLESVAPADAASYDELIFVEVPAVAGPAQPGSMSGLPFDRYVDGCRVVRLSFRGSRAVAVPLTKEFVSARDPAVSFDGSHILFAGKRNKEDSWQIWRMDKDGGNKHLISSGPGDRVSPLYVGSLFYLDDKAPTEQICYVGTEHGWIEGRGKAPTLALYAANMDGSKARRIAYNPFSDFDPDVLPDGRLVYSSRQPTEPGSGMREMTQLFAVNIDGSDAMAYAGDSEPPSHMEMARVDWKGSRVYFIESRVHTWPGGGALAFVSQRRPYHSRAVLGANEKGFFHSPCPLPDGGLLVSHRANRPGAVFGIHRIDPGTGKLLKAVYSSPGRHCFGTRILAPHPAAKGRSSVVGFRYKDSGAFFCLNAHITDRSDVKRLPAGSIKHVRVIEAVPFQKGEGTHSSTSSGHGRDEFPADPIRTRRILGVAPVEPDGSFHIRVPAQIPISFQLLDENGIALAGQRSWTWVMPGESRGCIGCHEDREMAPPNHLAQAVVKPEVQLTIPPENRRSVDYVRDIAPVIQSKCVACHSPGGTLPHLGESIAAFRTLCLDGKGYIVPGSAGKSALVKRLFLGIGGKSRDEAGSQNASGQVQCALSLNDAERALFAEWVDLGARYDGGQDAKAVEKRGGPL</sequence>
<evidence type="ECO:0000313" key="5">
    <source>
        <dbReference type="Proteomes" id="UP000001784"/>
    </source>
</evidence>
<dbReference type="AlphaFoldDB" id="A0LIQ9"/>
<name>A0LIQ9_SYNFM</name>
<dbReference type="KEGG" id="sfu:Sfum_1624"/>
<feature type="chain" id="PRO_5002626183" description="Hydrazine synthase alpha subunit middle domain-containing protein" evidence="2">
    <location>
        <begin position="30"/>
        <end position="646"/>
    </location>
</feature>
<dbReference type="SUPFAM" id="SSF69304">
    <property type="entry name" value="Tricorn protease N-terminal domain"/>
    <property type="match status" value="1"/>
</dbReference>
<dbReference type="InterPro" id="IPR011042">
    <property type="entry name" value="6-blade_b-propeller_TolB-like"/>
</dbReference>
<dbReference type="InterPro" id="IPR040698">
    <property type="entry name" value="HZS_alpha_mid"/>
</dbReference>
<dbReference type="OrthoDB" id="221261at2"/>
<keyword evidence="2" id="KW-0732">Signal</keyword>
<reference evidence="4 5" key="1">
    <citation type="submission" date="2006-10" db="EMBL/GenBank/DDBJ databases">
        <title>Complete sequence of Syntrophobacter fumaroxidans MPOB.</title>
        <authorList>
            <consortium name="US DOE Joint Genome Institute"/>
            <person name="Copeland A."/>
            <person name="Lucas S."/>
            <person name="Lapidus A."/>
            <person name="Barry K."/>
            <person name="Detter J.C."/>
            <person name="Glavina del Rio T."/>
            <person name="Hammon N."/>
            <person name="Israni S."/>
            <person name="Pitluck S."/>
            <person name="Goltsman E.G."/>
            <person name="Martinez M."/>
            <person name="Schmutz J."/>
            <person name="Larimer F."/>
            <person name="Land M."/>
            <person name="Hauser L."/>
            <person name="Kyrpides N."/>
            <person name="Kim E."/>
            <person name="Boone D.R."/>
            <person name="Brockman F."/>
            <person name="Culley D."/>
            <person name="Ferry J."/>
            <person name="Gunsalus R."/>
            <person name="McInerney M.J."/>
            <person name="Morrison M."/>
            <person name="Plugge C."/>
            <person name="Rohlin L."/>
            <person name="Scholten J."/>
            <person name="Sieber J."/>
            <person name="Stams A.J.M."/>
            <person name="Worm P."/>
            <person name="Henstra A.M."/>
            <person name="Richardson P."/>
        </authorList>
    </citation>
    <scope>NUCLEOTIDE SEQUENCE [LARGE SCALE GENOMIC DNA]</scope>
    <source>
        <strain evidence="5">DSM 10017 / MPOB</strain>
    </source>
</reference>
<dbReference type="STRING" id="335543.Sfum_1624"/>
<protein>
    <recommendedName>
        <fullName evidence="3">Hydrazine synthase alpha subunit middle domain-containing protein</fullName>
    </recommendedName>
</protein>
<dbReference type="eggNOG" id="COG0823">
    <property type="taxonomic scope" value="Bacteria"/>
</dbReference>
<dbReference type="EMBL" id="CP000478">
    <property type="protein sequence ID" value="ABK17311.1"/>
    <property type="molecule type" value="Genomic_DNA"/>
</dbReference>